<keyword evidence="2 3" id="KW-0808">Transferase</keyword>
<gene>
    <name evidence="3" type="primary">caiB</name>
    <name evidence="3" type="ORF">JK635_21540</name>
</gene>
<dbReference type="Pfam" id="PF02515">
    <property type="entry name" value="CoA_transf_3"/>
    <property type="match status" value="1"/>
</dbReference>
<name>A0ABS1TWT0_9BACI</name>
<dbReference type="NCBIfam" id="NF002914">
    <property type="entry name" value="PRK03525.1"/>
    <property type="match status" value="1"/>
</dbReference>
<dbReference type="SUPFAM" id="SSF89796">
    <property type="entry name" value="CoA-transferase family III (CaiB/BaiF)"/>
    <property type="match status" value="1"/>
</dbReference>
<dbReference type="EC" id="2.8.3.21" evidence="3"/>
<proteinExistence type="inferred from homology"/>
<protein>
    <submittedName>
        <fullName evidence="3">L-carnitine CoA-transferase</fullName>
        <ecNumber evidence="3">2.8.3.21</ecNumber>
    </submittedName>
</protein>
<dbReference type="PANTHER" id="PTHR48228:SF6">
    <property type="entry name" value="L-CARNITINE COA-TRANSFERASE"/>
    <property type="match status" value="1"/>
</dbReference>
<dbReference type="Proteomes" id="UP000623967">
    <property type="component" value="Unassembled WGS sequence"/>
</dbReference>
<sequence length="403" mass="45148">MSMEMKTPAFGNLQGLKVVYSAVEIAGPEAAQMMAEWGADVTWIENTFNGDSMRDTTYVKELERRNQKSLSLNIFSEEGREVFLKLIETADIFIESSKGPAFAKRGLTDELLWEHNKSLVIVHVSGFGHTGVPDRVNRAAYDQTAQAFSGYLAQNGTEEQPMIASPYTGDYFTSLMVVGSSLAALYKAQKTGVGESIDVAMYEVMLRMGAYYMMDYLNGGILYPRAGARHQNLCGIGVYKCKDGFLSLCLYGAKQNKALLDRIGLGYLWGTEEYPEGTTALWLDGPKAELIEQKLEEYLLTQPVDEVEEDFSNCKIAANKVMTFEELPEHPHFKAREAFIEWETMEGKKCKGPNIFPKFKNNPGQVWRPMPTLGMDTKTILTDLGYSSEEIHELKEKGIIKMS</sequence>
<comment type="caution">
    <text evidence="3">The sequence shown here is derived from an EMBL/GenBank/DDBJ whole genome shotgun (WGS) entry which is preliminary data.</text>
</comment>
<evidence type="ECO:0000256" key="2">
    <source>
        <dbReference type="ARBA" id="ARBA00022679"/>
    </source>
</evidence>
<organism evidence="3 4">
    <name type="scientific">Neobacillus paridis</name>
    <dbReference type="NCBI Taxonomy" id="2803862"/>
    <lineage>
        <taxon>Bacteria</taxon>
        <taxon>Bacillati</taxon>
        <taxon>Bacillota</taxon>
        <taxon>Bacilli</taxon>
        <taxon>Bacillales</taxon>
        <taxon>Bacillaceae</taxon>
        <taxon>Neobacillus</taxon>
    </lineage>
</organism>
<dbReference type="RefSeq" id="WP_202655980.1">
    <property type="nucleotide sequence ID" value="NZ_JAESWB010000362.1"/>
</dbReference>
<comment type="similarity">
    <text evidence="1">Belongs to the CoA-transferase III family.</text>
</comment>
<dbReference type="InterPro" id="IPR050509">
    <property type="entry name" value="CoA-transferase_III"/>
</dbReference>
<dbReference type="Gene3D" id="3.30.1540.10">
    <property type="entry name" value="formyl-coa transferase, domain 3"/>
    <property type="match status" value="1"/>
</dbReference>
<dbReference type="InterPro" id="IPR003673">
    <property type="entry name" value="CoA-Trfase_fam_III"/>
</dbReference>
<dbReference type="EMBL" id="JAESWB010000362">
    <property type="protein sequence ID" value="MBL4954746.1"/>
    <property type="molecule type" value="Genomic_DNA"/>
</dbReference>
<dbReference type="InterPro" id="IPR023606">
    <property type="entry name" value="CoA-Trfase_III_dom_1_sf"/>
</dbReference>
<dbReference type="PANTHER" id="PTHR48228">
    <property type="entry name" value="SUCCINYL-COA--D-CITRAMALATE COA-TRANSFERASE"/>
    <property type="match status" value="1"/>
</dbReference>
<keyword evidence="4" id="KW-1185">Reference proteome</keyword>
<reference evidence="3 4" key="1">
    <citation type="submission" date="2021-01" db="EMBL/GenBank/DDBJ databases">
        <title>Genome public.</title>
        <authorList>
            <person name="Liu C."/>
            <person name="Sun Q."/>
        </authorList>
    </citation>
    <scope>NUCLEOTIDE SEQUENCE [LARGE SCALE GENOMIC DNA]</scope>
    <source>
        <strain evidence="3 4">YIM B02564</strain>
    </source>
</reference>
<dbReference type="InterPro" id="IPR044855">
    <property type="entry name" value="CoA-Trfase_III_dom3_sf"/>
</dbReference>
<evidence type="ECO:0000313" key="3">
    <source>
        <dbReference type="EMBL" id="MBL4954746.1"/>
    </source>
</evidence>
<evidence type="ECO:0000313" key="4">
    <source>
        <dbReference type="Proteomes" id="UP000623967"/>
    </source>
</evidence>
<dbReference type="GO" id="GO:0016740">
    <property type="term" value="F:transferase activity"/>
    <property type="evidence" value="ECO:0007669"/>
    <property type="project" value="UniProtKB-KW"/>
</dbReference>
<dbReference type="Gene3D" id="3.40.50.10540">
    <property type="entry name" value="Crotonobetainyl-coa:carnitine coa-transferase, domain 1"/>
    <property type="match status" value="1"/>
</dbReference>
<evidence type="ECO:0000256" key="1">
    <source>
        <dbReference type="ARBA" id="ARBA00008383"/>
    </source>
</evidence>
<accession>A0ABS1TWT0</accession>